<dbReference type="EMBL" id="BGZK01000673">
    <property type="protein sequence ID" value="GBP55606.1"/>
    <property type="molecule type" value="Genomic_DNA"/>
</dbReference>
<dbReference type="Proteomes" id="UP000299102">
    <property type="component" value="Unassembled WGS sequence"/>
</dbReference>
<protein>
    <submittedName>
        <fullName evidence="2">Uncharacterized protein</fullName>
    </submittedName>
</protein>
<evidence type="ECO:0000256" key="1">
    <source>
        <dbReference type="SAM" id="MobiDB-lite"/>
    </source>
</evidence>
<name>A0A4C1WVR2_EUMVA</name>
<gene>
    <name evidence="2" type="ORF">EVAR_35841_1</name>
</gene>
<proteinExistence type="predicted"/>
<reference evidence="2 3" key="1">
    <citation type="journal article" date="2019" name="Commun. Biol.">
        <title>The bagworm genome reveals a unique fibroin gene that provides high tensile strength.</title>
        <authorList>
            <person name="Kono N."/>
            <person name="Nakamura H."/>
            <person name="Ohtoshi R."/>
            <person name="Tomita M."/>
            <person name="Numata K."/>
            <person name="Arakawa K."/>
        </authorList>
    </citation>
    <scope>NUCLEOTIDE SEQUENCE [LARGE SCALE GENOMIC DNA]</scope>
</reference>
<dbReference type="OrthoDB" id="7920740at2759"/>
<sequence length="311" mass="33967">MDTRLEMLHRVMQQLVGLRHGHAAHAAHAHASAHAAAQPRQFVPKLKRRQNYSVLEGISDCIKSETVPAEIGAAGDAKTRAKLILTIDSSLYVHIKSVQTTHELSGLTEKYSPMIMAIEHCGILLTADAIKTKLLDMEENGNGGATETGSCSESDEWGRVNSQYLNKMQDAVQGLTLDKIRLIYQSHNVSHAVKASRAAYLFPKKLAEWGKKTLQEDSFEQSESLNTDDSDGLYVPSENDTLDSSESGTTDSEGSIILNNVSITYGPRRRQQPDRYGFANACIEDDNIFTGETSLQEALEGLEKACSGSAG</sequence>
<keyword evidence="3" id="KW-1185">Reference proteome</keyword>
<evidence type="ECO:0000313" key="3">
    <source>
        <dbReference type="Proteomes" id="UP000299102"/>
    </source>
</evidence>
<accession>A0A4C1WVR2</accession>
<feature type="region of interest" description="Disordered" evidence="1">
    <location>
        <begin position="218"/>
        <end position="253"/>
    </location>
</feature>
<feature type="compositionally biased region" description="Low complexity" evidence="1">
    <location>
        <begin position="244"/>
        <end position="253"/>
    </location>
</feature>
<comment type="caution">
    <text evidence="2">The sequence shown here is derived from an EMBL/GenBank/DDBJ whole genome shotgun (WGS) entry which is preliminary data.</text>
</comment>
<dbReference type="AlphaFoldDB" id="A0A4C1WVR2"/>
<organism evidence="2 3">
    <name type="scientific">Eumeta variegata</name>
    <name type="common">Bagworm moth</name>
    <name type="synonym">Eumeta japonica</name>
    <dbReference type="NCBI Taxonomy" id="151549"/>
    <lineage>
        <taxon>Eukaryota</taxon>
        <taxon>Metazoa</taxon>
        <taxon>Ecdysozoa</taxon>
        <taxon>Arthropoda</taxon>
        <taxon>Hexapoda</taxon>
        <taxon>Insecta</taxon>
        <taxon>Pterygota</taxon>
        <taxon>Neoptera</taxon>
        <taxon>Endopterygota</taxon>
        <taxon>Lepidoptera</taxon>
        <taxon>Glossata</taxon>
        <taxon>Ditrysia</taxon>
        <taxon>Tineoidea</taxon>
        <taxon>Psychidae</taxon>
        <taxon>Oiketicinae</taxon>
        <taxon>Eumeta</taxon>
    </lineage>
</organism>
<evidence type="ECO:0000313" key="2">
    <source>
        <dbReference type="EMBL" id="GBP55606.1"/>
    </source>
</evidence>